<sequence length="219" mass="25065">MPNRSIKCKHFVAPYKRLNQSLITEMKLTILCCTFISLASSQATPKRNAFCKKLKDLVTPFYTEEVLCKIVDDFFNMIYSGKKINQIGNDAVKILIARTPVTQYFSLLSLKGSTDKCLKPINQDTLGLLKKALPTILRELDKVYKSIQNKMNQMKKKKKRKTDVLEQGYNVATKALTKNLVQRIITASAKMVTNVEWKCAYLNLPTLISLNKYNTKRMN</sequence>
<evidence type="ECO:0000313" key="3">
    <source>
        <dbReference type="WBParaSite" id="Hba_06398"/>
    </source>
</evidence>
<proteinExistence type="predicted"/>
<keyword evidence="2" id="KW-1185">Reference proteome</keyword>
<evidence type="ECO:0000313" key="2">
    <source>
        <dbReference type="Proteomes" id="UP000095283"/>
    </source>
</evidence>
<reference evidence="3" key="1">
    <citation type="submission" date="2016-11" db="UniProtKB">
        <authorList>
            <consortium name="WormBaseParasite"/>
        </authorList>
    </citation>
    <scope>IDENTIFICATION</scope>
</reference>
<name>A0A1I7WML8_HETBA</name>
<feature type="coiled-coil region" evidence="1">
    <location>
        <begin position="137"/>
        <end position="167"/>
    </location>
</feature>
<dbReference type="WBParaSite" id="Hba_06398">
    <property type="protein sequence ID" value="Hba_06398"/>
    <property type="gene ID" value="Hba_06398"/>
</dbReference>
<accession>A0A1I7WML8</accession>
<dbReference type="Proteomes" id="UP000095283">
    <property type="component" value="Unplaced"/>
</dbReference>
<evidence type="ECO:0000256" key="1">
    <source>
        <dbReference type="SAM" id="Coils"/>
    </source>
</evidence>
<organism evidence="2 3">
    <name type="scientific">Heterorhabditis bacteriophora</name>
    <name type="common">Entomopathogenic nematode worm</name>
    <dbReference type="NCBI Taxonomy" id="37862"/>
    <lineage>
        <taxon>Eukaryota</taxon>
        <taxon>Metazoa</taxon>
        <taxon>Ecdysozoa</taxon>
        <taxon>Nematoda</taxon>
        <taxon>Chromadorea</taxon>
        <taxon>Rhabditida</taxon>
        <taxon>Rhabditina</taxon>
        <taxon>Rhabditomorpha</taxon>
        <taxon>Strongyloidea</taxon>
        <taxon>Heterorhabditidae</taxon>
        <taxon>Heterorhabditis</taxon>
    </lineage>
</organism>
<protein>
    <submittedName>
        <fullName evidence="3">Uncharacterized protein</fullName>
    </submittedName>
</protein>
<dbReference type="AlphaFoldDB" id="A0A1I7WML8"/>
<keyword evidence="1" id="KW-0175">Coiled coil</keyword>